<feature type="domain" description="Glycoside hydrolase family 2 immunoglobulin-like beta-sandwich" evidence="8">
    <location>
        <begin position="220"/>
        <end position="311"/>
    </location>
</feature>
<dbReference type="Gene3D" id="2.60.40.10">
    <property type="entry name" value="Immunoglobulins"/>
    <property type="match status" value="1"/>
</dbReference>
<sequence length="639" mass="71191">MLQRIFRLILGVVAVTAGGAAAAQSKPQRPALVAADLRPHQSLDGPWRWSIDPYRDGFAGFHGGEPGPSTRRWQDRTIADVERSDPRALFEFDLQRSPVAQLPGSWIGHAPEMRLYQGLVWYQRSFEAASPKPGQRTMLRFGAADYSTRVYLNGKEIGRHSGGFTPFAFDVTKALKAGTNQITVAVDSARTDADVPPPVTDWETYGGITRSVSLVTVPETYVDDAWIRLTNDGRVAATIRLDGLNQAGRTVRVRVPALDLQFEGTTDARGIWNGSAPAPKMLKRWSPEAPTLYDTLVEAGPDTLTDKIGFRTIEVRGDEILLNGHSIFLRGISMHEEELGKNPVRAMTHTAARALLTEIKQGLNGNFVRLAHYPHSEVVTRLADEMGLLVWSEIPVYWRVAWDNPEALAAARAMMTENIVRDRNRASIILWSVANETPIGEARNKFLRTLIGDVRALDDSRLVTAALLSRREGDVSTIDDPLIPDLDVLAINTYNGWYSDDRLAKLPNISWRSPATKPLIFSEFGAAALAGYHDVGADPHKFSEEFQAEYYRRTLEMAAKVPFLRGMSPWIIKDFRSPRRQHPVYQQGWNRKGLISETGAHKAAFDVLSEDYRRRAEASAKLTAQRGDKAEDSRKTPAF</sequence>
<evidence type="ECO:0000256" key="2">
    <source>
        <dbReference type="ARBA" id="ARBA00012761"/>
    </source>
</evidence>
<dbReference type="InterPro" id="IPR006101">
    <property type="entry name" value="Glyco_hydro_2"/>
</dbReference>
<evidence type="ECO:0000256" key="1">
    <source>
        <dbReference type="ARBA" id="ARBA00007401"/>
    </source>
</evidence>
<evidence type="ECO:0000256" key="3">
    <source>
        <dbReference type="ARBA" id="ARBA00016205"/>
    </source>
</evidence>
<dbReference type="AlphaFoldDB" id="A0A840YBR0"/>
<dbReference type="RefSeq" id="WP_184086050.1">
    <property type="nucleotide sequence ID" value="NZ_JACIJF010000003.1"/>
</dbReference>
<proteinExistence type="inferred from homology"/>
<reference evidence="11 12" key="1">
    <citation type="submission" date="2020-08" db="EMBL/GenBank/DDBJ databases">
        <title>Genomic Encyclopedia of Type Strains, Phase IV (KMG-IV): sequencing the most valuable type-strain genomes for metagenomic binning, comparative biology and taxonomic classification.</title>
        <authorList>
            <person name="Goeker M."/>
        </authorList>
    </citation>
    <scope>NUCLEOTIDE SEQUENCE [LARGE SCALE GENOMIC DNA]</scope>
    <source>
        <strain evidence="11 12">DSM 26736</strain>
    </source>
</reference>
<evidence type="ECO:0000259" key="10">
    <source>
        <dbReference type="Pfam" id="PF02837"/>
    </source>
</evidence>
<evidence type="ECO:0000259" key="9">
    <source>
        <dbReference type="Pfam" id="PF02836"/>
    </source>
</evidence>
<evidence type="ECO:0000256" key="7">
    <source>
        <dbReference type="SAM" id="SignalP"/>
    </source>
</evidence>
<dbReference type="Pfam" id="PF00703">
    <property type="entry name" value="Glyco_hydro_2"/>
    <property type="match status" value="1"/>
</dbReference>
<evidence type="ECO:0000259" key="8">
    <source>
        <dbReference type="Pfam" id="PF00703"/>
    </source>
</evidence>
<feature type="region of interest" description="Disordered" evidence="6">
    <location>
        <begin position="618"/>
        <end position="639"/>
    </location>
</feature>
<dbReference type="InterPro" id="IPR036156">
    <property type="entry name" value="Beta-gal/glucu_dom_sf"/>
</dbReference>
<comment type="caution">
    <text evidence="11">The sequence shown here is derived from an EMBL/GenBank/DDBJ whole genome shotgun (WGS) entry which is preliminary data.</text>
</comment>
<dbReference type="Pfam" id="PF02836">
    <property type="entry name" value="Glyco_hydro_2_C"/>
    <property type="match status" value="1"/>
</dbReference>
<dbReference type="GO" id="GO:0005975">
    <property type="term" value="P:carbohydrate metabolic process"/>
    <property type="evidence" value="ECO:0007669"/>
    <property type="project" value="InterPro"/>
</dbReference>
<dbReference type="InterPro" id="IPR008979">
    <property type="entry name" value="Galactose-bd-like_sf"/>
</dbReference>
<organism evidence="11 12">
    <name type="scientific">Sphingomonas xinjiangensis</name>
    <dbReference type="NCBI Taxonomy" id="643568"/>
    <lineage>
        <taxon>Bacteria</taxon>
        <taxon>Pseudomonadati</taxon>
        <taxon>Pseudomonadota</taxon>
        <taxon>Alphaproteobacteria</taxon>
        <taxon>Sphingomonadales</taxon>
        <taxon>Sphingomonadaceae</taxon>
        <taxon>Sphingomonas</taxon>
    </lineage>
</organism>
<protein>
    <recommendedName>
        <fullName evidence="3">Beta-glucuronidase</fullName>
        <ecNumber evidence="2">3.2.1.31</ecNumber>
    </recommendedName>
</protein>
<dbReference type="PROSITE" id="PS00608">
    <property type="entry name" value="GLYCOSYL_HYDROL_F2_2"/>
    <property type="match status" value="1"/>
</dbReference>
<dbReference type="InterPro" id="IPR006102">
    <property type="entry name" value="Ig-like_GH2"/>
</dbReference>
<accession>A0A840YBR0</accession>
<dbReference type="GO" id="GO:0004566">
    <property type="term" value="F:beta-glucuronidase activity"/>
    <property type="evidence" value="ECO:0007669"/>
    <property type="project" value="UniProtKB-EC"/>
</dbReference>
<feature type="compositionally biased region" description="Basic and acidic residues" evidence="6">
    <location>
        <begin position="626"/>
        <end position="639"/>
    </location>
</feature>
<dbReference type="InterPro" id="IPR013783">
    <property type="entry name" value="Ig-like_fold"/>
</dbReference>
<feature type="chain" id="PRO_5032778358" description="Beta-glucuronidase" evidence="7">
    <location>
        <begin position="23"/>
        <end position="639"/>
    </location>
</feature>
<feature type="domain" description="Glycoside hydrolase family 2 catalytic" evidence="9">
    <location>
        <begin position="313"/>
        <end position="551"/>
    </location>
</feature>
<keyword evidence="5 11" id="KW-0326">Glycosidase</keyword>
<dbReference type="PANTHER" id="PTHR10066:SF67">
    <property type="entry name" value="BETA-GLUCURONIDASE"/>
    <property type="match status" value="1"/>
</dbReference>
<feature type="signal peptide" evidence="7">
    <location>
        <begin position="1"/>
        <end position="22"/>
    </location>
</feature>
<dbReference type="EMBL" id="JACIJF010000003">
    <property type="protein sequence ID" value="MBB5710284.1"/>
    <property type="molecule type" value="Genomic_DNA"/>
</dbReference>
<dbReference type="GO" id="GO:0030246">
    <property type="term" value="F:carbohydrate binding"/>
    <property type="evidence" value="ECO:0007669"/>
    <property type="project" value="TreeGrafter"/>
</dbReference>
<dbReference type="InterPro" id="IPR023232">
    <property type="entry name" value="Glyco_hydro_2_AS"/>
</dbReference>
<dbReference type="SUPFAM" id="SSF49303">
    <property type="entry name" value="beta-Galactosidase/glucuronidase domain"/>
    <property type="match status" value="1"/>
</dbReference>
<keyword evidence="7" id="KW-0732">Signal</keyword>
<keyword evidence="12" id="KW-1185">Reference proteome</keyword>
<evidence type="ECO:0000313" key="12">
    <source>
        <dbReference type="Proteomes" id="UP000527143"/>
    </source>
</evidence>
<name>A0A840YBR0_9SPHN</name>
<dbReference type="GO" id="GO:0019391">
    <property type="term" value="P:glucuronoside catabolic process"/>
    <property type="evidence" value="ECO:0007669"/>
    <property type="project" value="TreeGrafter"/>
</dbReference>
<dbReference type="SUPFAM" id="SSF51445">
    <property type="entry name" value="(Trans)glycosidases"/>
    <property type="match status" value="1"/>
</dbReference>
<evidence type="ECO:0000313" key="11">
    <source>
        <dbReference type="EMBL" id="MBB5710284.1"/>
    </source>
</evidence>
<dbReference type="Proteomes" id="UP000527143">
    <property type="component" value="Unassembled WGS sequence"/>
</dbReference>
<evidence type="ECO:0000256" key="6">
    <source>
        <dbReference type="SAM" id="MobiDB-lite"/>
    </source>
</evidence>
<dbReference type="Pfam" id="PF02837">
    <property type="entry name" value="Glyco_hydro_2_N"/>
    <property type="match status" value="1"/>
</dbReference>
<dbReference type="Gene3D" id="2.60.120.260">
    <property type="entry name" value="Galactose-binding domain-like"/>
    <property type="match status" value="1"/>
</dbReference>
<evidence type="ECO:0000256" key="5">
    <source>
        <dbReference type="ARBA" id="ARBA00023295"/>
    </source>
</evidence>
<dbReference type="PRINTS" id="PR00132">
    <property type="entry name" value="GLHYDRLASE2"/>
</dbReference>
<dbReference type="PANTHER" id="PTHR10066">
    <property type="entry name" value="BETA-GLUCURONIDASE"/>
    <property type="match status" value="1"/>
</dbReference>
<evidence type="ECO:0000256" key="4">
    <source>
        <dbReference type="ARBA" id="ARBA00022801"/>
    </source>
</evidence>
<dbReference type="EC" id="3.2.1.31" evidence="2"/>
<dbReference type="InterPro" id="IPR006103">
    <property type="entry name" value="Glyco_hydro_2_cat"/>
</dbReference>
<feature type="domain" description="Glycosyl hydrolases family 2 sugar binding" evidence="10">
    <location>
        <begin position="109"/>
        <end position="218"/>
    </location>
</feature>
<dbReference type="InterPro" id="IPR006104">
    <property type="entry name" value="Glyco_hydro_2_N"/>
</dbReference>
<comment type="similarity">
    <text evidence="1">Belongs to the glycosyl hydrolase 2 family.</text>
</comment>
<gene>
    <name evidence="11" type="ORF">FHT02_001512</name>
</gene>
<keyword evidence="4 11" id="KW-0378">Hydrolase</keyword>
<dbReference type="Gene3D" id="3.20.20.80">
    <property type="entry name" value="Glycosidases"/>
    <property type="match status" value="1"/>
</dbReference>
<dbReference type="InterPro" id="IPR017853">
    <property type="entry name" value="GH"/>
</dbReference>
<dbReference type="SUPFAM" id="SSF49785">
    <property type="entry name" value="Galactose-binding domain-like"/>
    <property type="match status" value="1"/>
</dbReference>